<dbReference type="GO" id="GO:0003959">
    <property type="term" value="F:NADPH dehydrogenase activity"/>
    <property type="evidence" value="ECO:0007669"/>
    <property type="project" value="InterPro"/>
</dbReference>
<dbReference type="InterPro" id="IPR013785">
    <property type="entry name" value="Aldolase_TIM"/>
</dbReference>
<feature type="domain" description="NADH:flavin oxidoreductase/NADH oxidase N-terminal" evidence="6">
    <location>
        <begin position="6"/>
        <end position="346"/>
    </location>
</feature>
<name>A0A1T4LBN4_9HYPH</name>
<dbReference type="SUPFAM" id="SSF51395">
    <property type="entry name" value="FMN-linked oxidoreductases"/>
    <property type="match status" value="1"/>
</dbReference>
<dbReference type="CDD" id="cd02932">
    <property type="entry name" value="OYE_YqiM_FMN"/>
    <property type="match status" value="1"/>
</dbReference>
<evidence type="ECO:0000256" key="1">
    <source>
        <dbReference type="ARBA" id="ARBA00001917"/>
    </source>
</evidence>
<accession>A0A1T4LBN4</accession>
<keyword evidence="3" id="KW-0288">FMN</keyword>
<evidence type="ECO:0000313" key="7">
    <source>
        <dbReference type="EMBL" id="SJZ51927.1"/>
    </source>
</evidence>
<dbReference type="AlphaFoldDB" id="A0A1T4LBN4"/>
<dbReference type="Gene3D" id="3.20.20.70">
    <property type="entry name" value="Aldolase class I"/>
    <property type="match status" value="1"/>
</dbReference>
<dbReference type="EMBL" id="FUWJ01000001">
    <property type="protein sequence ID" value="SJZ51927.1"/>
    <property type="molecule type" value="Genomic_DNA"/>
</dbReference>
<dbReference type="InterPro" id="IPR044152">
    <property type="entry name" value="YqjM-like"/>
</dbReference>
<dbReference type="GO" id="GO:0050661">
    <property type="term" value="F:NADP binding"/>
    <property type="evidence" value="ECO:0007669"/>
    <property type="project" value="InterPro"/>
</dbReference>
<dbReference type="InterPro" id="IPR001155">
    <property type="entry name" value="OxRdtase_FMN_N"/>
</dbReference>
<evidence type="ECO:0000256" key="4">
    <source>
        <dbReference type="ARBA" id="ARBA00022857"/>
    </source>
</evidence>
<reference evidence="8" key="1">
    <citation type="submission" date="2017-02" db="EMBL/GenBank/DDBJ databases">
        <authorList>
            <person name="Varghese N."/>
            <person name="Submissions S."/>
        </authorList>
    </citation>
    <scope>NUCLEOTIDE SEQUENCE [LARGE SCALE GENOMIC DNA]</scope>
    <source>
        <strain evidence="8">ATCC 27094</strain>
    </source>
</reference>
<proteinExistence type="predicted"/>
<protein>
    <submittedName>
        <fullName evidence="7">2,4-dienoyl-CoA reductase</fullName>
    </submittedName>
</protein>
<dbReference type="GO" id="GO:0010181">
    <property type="term" value="F:FMN binding"/>
    <property type="evidence" value="ECO:0007669"/>
    <property type="project" value="InterPro"/>
</dbReference>
<evidence type="ECO:0000256" key="3">
    <source>
        <dbReference type="ARBA" id="ARBA00022643"/>
    </source>
</evidence>
<dbReference type="Proteomes" id="UP000190092">
    <property type="component" value="Unassembled WGS sequence"/>
</dbReference>
<comment type="cofactor">
    <cofactor evidence="1">
        <name>FMN</name>
        <dbReference type="ChEBI" id="CHEBI:58210"/>
    </cofactor>
</comment>
<dbReference type="PANTHER" id="PTHR43303:SF4">
    <property type="entry name" value="NADPH DEHYDROGENASE C23G7.10C-RELATED"/>
    <property type="match status" value="1"/>
</dbReference>
<sequence length="386" mass="42188">MAQPMLFEPISIRDVTLKNRVVVAPMHQYAAEKGFATDWHLMNAGRYAAGGAGLVIMESTKVERRGCGTVGDLGLWDDAFVPGLKRCVDFIREHGAVAGIQLGHSGRKARRYRPWEGGAPLKPSAEVDDWEAWELVSSSAINAPPTDPTPRALTRAEIPEVVERWGQAARRAHEAGFEVLDIHGAHGYLIHQFLSPFSNVRNDEYGGSELNRMRFAIEVVESVRAHWPASKPLFLRLSVEDDSGWGPDQSVALAKIVKSKGVDVIDCSSGGMRGAPVVSTGPVTYGYQVPYAERLKKDAGIMTMAVGLIVHADQAEQILQQGRADLIALARELLYNPNWPMDAARKLGVDKSFALVPPPQAYWLAKRAQSVKDVTPSTYMKGLNAG</sequence>
<dbReference type="PANTHER" id="PTHR43303">
    <property type="entry name" value="NADPH DEHYDROGENASE C23G7.10C-RELATED"/>
    <property type="match status" value="1"/>
</dbReference>
<evidence type="ECO:0000259" key="6">
    <source>
        <dbReference type="Pfam" id="PF00724"/>
    </source>
</evidence>
<dbReference type="STRING" id="225324.SAMN02745126_01461"/>
<gene>
    <name evidence="7" type="ORF">SAMN02745126_01461</name>
</gene>
<evidence type="ECO:0000256" key="2">
    <source>
        <dbReference type="ARBA" id="ARBA00022630"/>
    </source>
</evidence>
<dbReference type="Pfam" id="PF00724">
    <property type="entry name" value="Oxidored_FMN"/>
    <property type="match status" value="1"/>
</dbReference>
<evidence type="ECO:0000256" key="5">
    <source>
        <dbReference type="ARBA" id="ARBA00023002"/>
    </source>
</evidence>
<dbReference type="RefSeq" id="WP_085933090.1">
    <property type="nucleotide sequence ID" value="NZ_FUWJ01000001.1"/>
</dbReference>
<organism evidence="7 8">
    <name type="scientific">Enhydrobacter aerosaccus</name>
    <dbReference type="NCBI Taxonomy" id="225324"/>
    <lineage>
        <taxon>Bacteria</taxon>
        <taxon>Pseudomonadati</taxon>
        <taxon>Pseudomonadota</taxon>
        <taxon>Alphaproteobacteria</taxon>
        <taxon>Hyphomicrobiales</taxon>
        <taxon>Enhydrobacter</taxon>
    </lineage>
</organism>
<evidence type="ECO:0000313" key="8">
    <source>
        <dbReference type="Proteomes" id="UP000190092"/>
    </source>
</evidence>
<keyword evidence="4" id="KW-0521">NADP</keyword>
<keyword evidence="8" id="KW-1185">Reference proteome</keyword>
<dbReference type="OrthoDB" id="9804454at2"/>
<keyword evidence="2" id="KW-0285">Flavoprotein</keyword>
<keyword evidence="5" id="KW-0560">Oxidoreductase</keyword>